<gene>
    <name evidence="1" type="ORF">HJG63_012503</name>
</gene>
<comment type="caution">
    <text evidence="1">The sequence shown here is derived from an EMBL/GenBank/DDBJ whole genome shotgun (WGS) entry which is preliminary data.</text>
</comment>
<evidence type="ECO:0000313" key="2">
    <source>
        <dbReference type="Proteomes" id="UP000593571"/>
    </source>
</evidence>
<sequence length="147" mass="17077">MSALIPNISAGVAEKAVGWLSPTPWFKLFYLPPFLHLASPSRIVRLFFFNLAAGFQESKNQSCKIFFLWHKSISHTTILLLYSVGQSKLQSQPRFKEWDKETPPLDGRSCMHVTDGKNCWPYLQIIDHIFQQQPCKEGVMCVHFYRW</sequence>
<dbReference type="Proteomes" id="UP000593571">
    <property type="component" value="Unassembled WGS sequence"/>
</dbReference>
<accession>A0A7J8EKH3</accession>
<proteinExistence type="predicted"/>
<dbReference type="EMBL" id="JACASE010000009">
    <property type="protein sequence ID" value="KAF6435775.1"/>
    <property type="molecule type" value="Genomic_DNA"/>
</dbReference>
<evidence type="ECO:0000313" key="1">
    <source>
        <dbReference type="EMBL" id="KAF6435775.1"/>
    </source>
</evidence>
<organism evidence="1 2">
    <name type="scientific">Rousettus aegyptiacus</name>
    <name type="common">Egyptian fruit bat</name>
    <name type="synonym">Pteropus aegyptiacus</name>
    <dbReference type="NCBI Taxonomy" id="9407"/>
    <lineage>
        <taxon>Eukaryota</taxon>
        <taxon>Metazoa</taxon>
        <taxon>Chordata</taxon>
        <taxon>Craniata</taxon>
        <taxon>Vertebrata</taxon>
        <taxon>Euteleostomi</taxon>
        <taxon>Mammalia</taxon>
        <taxon>Eutheria</taxon>
        <taxon>Laurasiatheria</taxon>
        <taxon>Chiroptera</taxon>
        <taxon>Yinpterochiroptera</taxon>
        <taxon>Pteropodoidea</taxon>
        <taxon>Pteropodidae</taxon>
        <taxon>Rousettinae</taxon>
        <taxon>Rousettus</taxon>
    </lineage>
</organism>
<keyword evidence="2" id="KW-1185">Reference proteome</keyword>
<name>A0A7J8EKH3_ROUAE</name>
<protein>
    <submittedName>
        <fullName evidence="1">Uncharacterized protein</fullName>
    </submittedName>
</protein>
<dbReference type="AlphaFoldDB" id="A0A7J8EKH3"/>
<reference evidence="1 2" key="1">
    <citation type="journal article" date="2020" name="Nature">
        <title>Six reference-quality genomes reveal evolution of bat adaptations.</title>
        <authorList>
            <person name="Jebb D."/>
            <person name="Huang Z."/>
            <person name="Pippel M."/>
            <person name="Hughes G.M."/>
            <person name="Lavrichenko K."/>
            <person name="Devanna P."/>
            <person name="Winkler S."/>
            <person name="Jermiin L.S."/>
            <person name="Skirmuntt E.C."/>
            <person name="Katzourakis A."/>
            <person name="Burkitt-Gray L."/>
            <person name="Ray D.A."/>
            <person name="Sullivan K.A.M."/>
            <person name="Roscito J.G."/>
            <person name="Kirilenko B.M."/>
            <person name="Davalos L.M."/>
            <person name="Corthals A.P."/>
            <person name="Power M.L."/>
            <person name="Jones G."/>
            <person name="Ransome R.D."/>
            <person name="Dechmann D.K.N."/>
            <person name="Locatelli A.G."/>
            <person name="Puechmaille S.J."/>
            <person name="Fedrigo O."/>
            <person name="Jarvis E.D."/>
            <person name="Hiller M."/>
            <person name="Vernes S.C."/>
            <person name="Myers E.W."/>
            <person name="Teeling E.C."/>
        </authorList>
    </citation>
    <scope>NUCLEOTIDE SEQUENCE [LARGE SCALE GENOMIC DNA]</scope>
    <source>
        <strain evidence="1">MRouAeg1</strain>
        <tissue evidence="1">Muscle</tissue>
    </source>
</reference>